<comment type="caution">
    <text evidence="3">The sequence shown here is derived from an EMBL/GenBank/DDBJ whole genome shotgun (WGS) entry which is preliminary data.</text>
</comment>
<keyword evidence="2" id="KW-0378">Hydrolase</keyword>
<dbReference type="InterPro" id="IPR052558">
    <property type="entry name" value="Siderophore_Hydrolase_D"/>
</dbReference>
<protein>
    <recommendedName>
        <fullName evidence="5">Esterase</fullName>
    </recommendedName>
</protein>
<dbReference type="Gene3D" id="3.40.50.1820">
    <property type="entry name" value="alpha/beta hydrolase"/>
    <property type="match status" value="1"/>
</dbReference>
<dbReference type="SUPFAM" id="SSF53474">
    <property type="entry name" value="alpha/beta-Hydrolases"/>
    <property type="match status" value="1"/>
</dbReference>
<dbReference type="Pfam" id="PF00756">
    <property type="entry name" value="Esterase"/>
    <property type="match status" value="1"/>
</dbReference>
<evidence type="ECO:0000256" key="2">
    <source>
        <dbReference type="ARBA" id="ARBA00022801"/>
    </source>
</evidence>
<dbReference type="InterPro" id="IPR000801">
    <property type="entry name" value="Esterase-like"/>
</dbReference>
<proteinExistence type="inferred from homology"/>
<evidence type="ECO:0000313" key="4">
    <source>
        <dbReference type="Proteomes" id="UP000295719"/>
    </source>
</evidence>
<sequence>MLELYHTRDEIFHSQNCGDYRIMMCWPDQPAPDEGWPVIYLLDGARYFAIASSLLSTLGRPRCPMVPGVVVAIDYPGPSRRERDYRPAAEAIVAEANPHGGYYAAGMDGSAQDFLDVIQLELKPYIAEQLPLDLQQQALFGHSYGGLFTLNTLFTQSDAFQHYFASSPSVWWNDRAICRAAETFAQQLAVQPLLSPKMLYVSVGEYEQSLERWETGLPAPQRVALAKHRRQRHMVDGIRELAWTVQQPGAVNLQTELFIFPDQSHQTVSLLALQKAFLYHFRRQY</sequence>
<organism evidence="3 4">
    <name type="scientific">Biostraticola tofi</name>
    <dbReference type="NCBI Taxonomy" id="466109"/>
    <lineage>
        <taxon>Bacteria</taxon>
        <taxon>Pseudomonadati</taxon>
        <taxon>Pseudomonadota</taxon>
        <taxon>Gammaproteobacteria</taxon>
        <taxon>Enterobacterales</taxon>
        <taxon>Bruguierivoracaceae</taxon>
        <taxon>Biostraticola</taxon>
    </lineage>
</organism>
<evidence type="ECO:0000313" key="3">
    <source>
        <dbReference type="EMBL" id="TCV95154.1"/>
    </source>
</evidence>
<dbReference type="OrthoDB" id="9784036at2"/>
<keyword evidence="4" id="KW-1185">Reference proteome</keyword>
<reference evidence="3 4" key="1">
    <citation type="submission" date="2019-03" db="EMBL/GenBank/DDBJ databases">
        <title>Genomic Encyclopedia of Type Strains, Phase IV (KMG-IV): sequencing the most valuable type-strain genomes for metagenomic binning, comparative biology and taxonomic classification.</title>
        <authorList>
            <person name="Goeker M."/>
        </authorList>
    </citation>
    <scope>NUCLEOTIDE SEQUENCE [LARGE SCALE GENOMIC DNA]</scope>
    <source>
        <strain evidence="3 4">DSM 19580</strain>
    </source>
</reference>
<dbReference type="PANTHER" id="PTHR40841">
    <property type="entry name" value="SIDEROPHORE TRIACETYLFUSARININE C ESTERASE"/>
    <property type="match status" value="1"/>
</dbReference>
<name>A0A4R3YUW8_9GAMM</name>
<dbReference type="PANTHER" id="PTHR40841:SF2">
    <property type="entry name" value="SIDEROPHORE-DEGRADING ESTERASE (EUROFUNG)"/>
    <property type="match status" value="1"/>
</dbReference>
<dbReference type="InterPro" id="IPR029058">
    <property type="entry name" value="AB_hydrolase_fold"/>
</dbReference>
<dbReference type="EMBL" id="SMCR01000006">
    <property type="protein sequence ID" value="TCV95154.1"/>
    <property type="molecule type" value="Genomic_DNA"/>
</dbReference>
<dbReference type="Proteomes" id="UP000295719">
    <property type="component" value="Unassembled WGS sequence"/>
</dbReference>
<dbReference type="GO" id="GO:0016788">
    <property type="term" value="F:hydrolase activity, acting on ester bonds"/>
    <property type="evidence" value="ECO:0007669"/>
    <property type="project" value="TreeGrafter"/>
</dbReference>
<evidence type="ECO:0008006" key="5">
    <source>
        <dbReference type="Google" id="ProtNLM"/>
    </source>
</evidence>
<accession>A0A4R3YUW8</accession>
<gene>
    <name evidence="3" type="ORF">EDC52_10685</name>
</gene>
<comment type="similarity">
    <text evidence="1">Belongs to the esterase D family.</text>
</comment>
<evidence type="ECO:0000256" key="1">
    <source>
        <dbReference type="ARBA" id="ARBA00005622"/>
    </source>
</evidence>
<dbReference type="AlphaFoldDB" id="A0A4R3YUW8"/>